<keyword evidence="7" id="KW-1185">Reference proteome</keyword>
<keyword evidence="2 4" id="KW-0238">DNA-binding</keyword>
<reference evidence="6 7" key="1">
    <citation type="submission" date="2019-05" db="EMBL/GenBank/DDBJ databases">
        <authorList>
            <person name="Lee S.D."/>
        </authorList>
    </citation>
    <scope>NUCLEOTIDE SEQUENCE [LARGE SCALE GENOMIC DNA]</scope>
    <source>
        <strain evidence="6 7">YC2-7</strain>
    </source>
</reference>
<sequence length="278" mass="30588">MRYRAVDCAESRRTDDSRCRDRQVRAGRLPRSTSATTGDVARKVHLAHYVWEDAVTRVRTTVSGRGRGRPPGPPVDPAVRREEILDAAERVIARTGAELSFADIATEAGFARTAIYAAFADRPTLVHELAERHTQRIILQANEILAQPRPVKELLAELIDLISGFVEDNSRLHFLLMQAFYVDEPSGHGRPLFTRTADWATLVFEALFDRLGADPALVRSWASATVGAILLAAEDWSANSTTDRARLVDNLTAFLWPALSAIGADDLTGPLLPGLPDK</sequence>
<evidence type="ECO:0000256" key="1">
    <source>
        <dbReference type="ARBA" id="ARBA00023015"/>
    </source>
</evidence>
<dbReference type="EMBL" id="VCQU01000007">
    <property type="protein sequence ID" value="NMN97343.1"/>
    <property type="molecule type" value="Genomic_DNA"/>
</dbReference>
<keyword evidence="3" id="KW-0804">Transcription</keyword>
<name>A0A848KEI1_9NOCA</name>
<dbReference type="InterPro" id="IPR036271">
    <property type="entry name" value="Tet_transcr_reg_TetR-rel_C_sf"/>
</dbReference>
<dbReference type="Gene3D" id="1.10.357.10">
    <property type="entry name" value="Tetracycline Repressor, domain 2"/>
    <property type="match status" value="1"/>
</dbReference>
<proteinExistence type="predicted"/>
<dbReference type="PANTHER" id="PTHR47506:SF6">
    <property type="entry name" value="HTH-TYPE TRANSCRIPTIONAL REPRESSOR NEMR"/>
    <property type="match status" value="1"/>
</dbReference>
<evidence type="ECO:0000256" key="4">
    <source>
        <dbReference type="PROSITE-ProRule" id="PRU00335"/>
    </source>
</evidence>
<accession>A0A848KEI1</accession>
<evidence type="ECO:0000256" key="2">
    <source>
        <dbReference type="ARBA" id="ARBA00023125"/>
    </source>
</evidence>
<dbReference type="InterPro" id="IPR001647">
    <property type="entry name" value="HTH_TetR"/>
</dbReference>
<dbReference type="Pfam" id="PF00440">
    <property type="entry name" value="TetR_N"/>
    <property type="match status" value="1"/>
</dbReference>
<evidence type="ECO:0000259" key="5">
    <source>
        <dbReference type="PROSITE" id="PS50977"/>
    </source>
</evidence>
<dbReference type="SUPFAM" id="SSF46689">
    <property type="entry name" value="Homeodomain-like"/>
    <property type="match status" value="1"/>
</dbReference>
<evidence type="ECO:0000313" key="6">
    <source>
        <dbReference type="EMBL" id="NMN97343.1"/>
    </source>
</evidence>
<organism evidence="6 7">
    <name type="scientific">Antrihabitans stalactiti</name>
    <dbReference type="NCBI Taxonomy" id="2584121"/>
    <lineage>
        <taxon>Bacteria</taxon>
        <taxon>Bacillati</taxon>
        <taxon>Actinomycetota</taxon>
        <taxon>Actinomycetes</taxon>
        <taxon>Mycobacteriales</taxon>
        <taxon>Nocardiaceae</taxon>
        <taxon>Antrihabitans</taxon>
    </lineage>
</organism>
<dbReference type="PANTHER" id="PTHR47506">
    <property type="entry name" value="TRANSCRIPTIONAL REGULATORY PROTEIN"/>
    <property type="match status" value="1"/>
</dbReference>
<dbReference type="InterPro" id="IPR009057">
    <property type="entry name" value="Homeodomain-like_sf"/>
</dbReference>
<dbReference type="PROSITE" id="PS50977">
    <property type="entry name" value="HTH_TETR_2"/>
    <property type="match status" value="1"/>
</dbReference>
<dbReference type="AlphaFoldDB" id="A0A848KEI1"/>
<evidence type="ECO:0000256" key="3">
    <source>
        <dbReference type="ARBA" id="ARBA00023163"/>
    </source>
</evidence>
<evidence type="ECO:0000313" key="7">
    <source>
        <dbReference type="Proteomes" id="UP000535543"/>
    </source>
</evidence>
<protein>
    <submittedName>
        <fullName evidence="6">TetR/AcrR family transcriptional regulator</fullName>
    </submittedName>
</protein>
<keyword evidence="1" id="KW-0805">Transcription regulation</keyword>
<dbReference type="Proteomes" id="UP000535543">
    <property type="component" value="Unassembled WGS sequence"/>
</dbReference>
<feature type="DNA-binding region" description="H-T-H motif" evidence="4">
    <location>
        <begin position="100"/>
        <end position="119"/>
    </location>
</feature>
<feature type="domain" description="HTH tetR-type" evidence="5">
    <location>
        <begin position="78"/>
        <end position="137"/>
    </location>
</feature>
<dbReference type="GO" id="GO:0003677">
    <property type="term" value="F:DNA binding"/>
    <property type="evidence" value="ECO:0007669"/>
    <property type="project" value="UniProtKB-UniRule"/>
</dbReference>
<comment type="caution">
    <text evidence="6">The sequence shown here is derived from an EMBL/GenBank/DDBJ whole genome shotgun (WGS) entry which is preliminary data.</text>
</comment>
<gene>
    <name evidence="6" type="ORF">FGL95_20110</name>
</gene>
<dbReference type="SUPFAM" id="SSF48498">
    <property type="entry name" value="Tetracyclin repressor-like, C-terminal domain"/>
    <property type="match status" value="1"/>
</dbReference>
<reference evidence="6 7" key="2">
    <citation type="submission" date="2020-06" db="EMBL/GenBank/DDBJ databases">
        <title>Antribacter stalactiti gen. nov., sp. nov., a new member of the family Nacardiaceae isolated from a cave.</title>
        <authorList>
            <person name="Kim I.S."/>
        </authorList>
    </citation>
    <scope>NUCLEOTIDE SEQUENCE [LARGE SCALE GENOMIC DNA]</scope>
    <source>
        <strain evidence="6 7">YC2-7</strain>
    </source>
</reference>